<dbReference type="RefSeq" id="WP_045957189.1">
    <property type="nucleotide sequence ID" value="NZ_JXXV01000039.1"/>
</dbReference>
<dbReference type="HAMAP" id="MF_01915">
    <property type="entry name" value="LPS_assembly_LptC"/>
    <property type="match status" value="1"/>
</dbReference>
<comment type="caution">
    <text evidence="8">The sequence shown here is derived from an EMBL/GenBank/DDBJ whole genome shotgun (WGS) entry which is preliminary data.</text>
</comment>
<dbReference type="Proteomes" id="UP000033673">
    <property type="component" value="Unassembled WGS sequence"/>
</dbReference>
<proteinExistence type="inferred from homology"/>
<sequence>MSLSRIGYLILSFIICWSAYYLFDKQQSYDIQVEPDTELPMFSGEGLVNTSYSEGGIRSYVITSVNLDHYAKSGDTIFKRPVLKVYKEGTTQEWEVTAVRGVLSKDHVLTLYEDVLATNLLPDSGFDTLSTDVMNIQLDSRDFWADNQVIMVGPQFETLGQAMTGNFADNHATLYNRVQSRYETLTP</sequence>
<dbReference type="Gene3D" id="2.60.450.10">
    <property type="entry name" value="Lipopolysaccharide (LPS) transport protein A like domain"/>
    <property type="match status" value="1"/>
</dbReference>
<accession>A0A0F4NEL6</accession>
<keyword evidence="9" id="KW-1185">Reference proteome</keyword>
<dbReference type="PANTHER" id="PTHR37481:SF1">
    <property type="entry name" value="LIPOPOLYSACCHARIDE EXPORT SYSTEM PROTEIN LPTC"/>
    <property type="match status" value="1"/>
</dbReference>
<dbReference type="GO" id="GO:0005886">
    <property type="term" value="C:plasma membrane"/>
    <property type="evidence" value="ECO:0007669"/>
    <property type="project" value="UniProtKB-SubCell"/>
</dbReference>
<keyword evidence="4 6" id="KW-1133">Transmembrane helix</keyword>
<comment type="function">
    <text evidence="7">Required for the translocation of lipopolysaccharide (LPS) from the inner membrane to the outer membrane.</text>
</comment>
<comment type="similarity">
    <text evidence="6 7">Belongs to the LptC family.</text>
</comment>
<evidence type="ECO:0000256" key="6">
    <source>
        <dbReference type="HAMAP-Rule" id="MF_01915"/>
    </source>
</evidence>
<comment type="function">
    <text evidence="6">Involved in the assembly of lipopolysaccharide (LPS). Required for the translocation of LPS from the inner membrane to the outer membrane. Facilitates the transfer of LPS from the inner membrane to the periplasmic protein LptA. Could be a docking site for LptA.</text>
</comment>
<dbReference type="OrthoDB" id="5659892at2"/>
<dbReference type="NCBIfam" id="TIGR04409">
    <property type="entry name" value="LptC_YrbK"/>
    <property type="match status" value="1"/>
</dbReference>
<dbReference type="PATRIC" id="fig|579748.3.peg.3774"/>
<keyword evidence="2 6" id="KW-0997">Cell inner membrane</keyword>
<keyword evidence="1 6" id="KW-1003">Cell membrane</keyword>
<comment type="subcellular location">
    <subcellularLocation>
        <location evidence="6">Cell inner membrane</location>
        <topology evidence="6">Single-pass membrane protein</topology>
    </subcellularLocation>
</comment>
<evidence type="ECO:0000256" key="7">
    <source>
        <dbReference type="PIRNR" id="PIRNR028513"/>
    </source>
</evidence>
<keyword evidence="3 6" id="KW-0812">Transmembrane</keyword>
<organism evidence="8 9">
    <name type="scientific">Vibrio galatheae</name>
    <dbReference type="NCBI Taxonomy" id="579748"/>
    <lineage>
        <taxon>Bacteria</taxon>
        <taxon>Pseudomonadati</taxon>
        <taxon>Pseudomonadota</taxon>
        <taxon>Gammaproteobacteria</taxon>
        <taxon>Vibrionales</taxon>
        <taxon>Vibrionaceae</taxon>
        <taxon>Vibrio</taxon>
    </lineage>
</organism>
<evidence type="ECO:0000313" key="8">
    <source>
        <dbReference type="EMBL" id="KJY81404.1"/>
    </source>
</evidence>
<comment type="subunit">
    <text evidence="6">Component of the lipopolysaccharide transport and assembly complex. Interacts with LptA and the LptBFG transporter complex.</text>
</comment>
<reference evidence="8 9" key="1">
    <citation type="journal article" date="2015" name="BMC Genomics">
        <title>Genome mining reveals unlocked bioactive potential of marine Gram-negative bacteria.</title>
        <authorList>
            <person name="Machado H."/>
            <person name="Sonnenschein E.C."/>
            <person name="Melchiorsen J."/>
            <person name="Gram L."/>
        </authorList>
    </citation>
    <scope>NUCLEOTIDE SEQUENCE [LARGE SCALE GENOMIC DNA]</scope>
    <source>
        <strain evidence="8 9">S2757</strain>
    </source>
</reference>
<evidence type="ECO:0000256" key="3">
    <source>
        <dbReference type="ARBA" id="ARBA00022692"/>
    </source>
</evidence>
<dbReference type="STRING" id="579748.TW81_18310"/>
<evidence type="ECO:0000256" key="4">
    <source>
        <dbReference type="ARBA" id="ARBA00022989"/>
    </source>
</evidence>
<dbReference type="InterPro" id="IPR026265">
    <property type="entry name" value="LptC"/>
</dbReference>
<dbReference type="GO" id="GO:0030288">
    <property type="term" value="C:outer membrane-bounded periplasmic space"/>
    <property type="evidence" value="ECO:0007669"/>
    <property type="project" value="TreeGrafter"/>
</dbReference>
<feature type="transmembrane region" description="Helical" evidence="6">
    <location>
        <begin position="6"/>
        <end position="23"/>
    </location>
</feature>
<evidence type="ECO:0000256" key="2">
    <source>
        <dbReference type="ARBA" id="ARBA00022519"/>
    </source>
</evidence>
<evidence type="ECO:0000313" key="9">
    <source>
        <dbReference type="Proteomes" id="UP000033673"/>
    </source>
</evidence>
<dbReference type="InterPro" id="IPR010664">
    <property type="entry name" value="LipoPS_assembly_LptC-rel"/>
</dbReference>
<dbReference type="EMBL" id="JXXV01000039">
    <property type="protein sequence ID" value="KJY81404.1"/>
    <property type="molecule type" value="Genomic_DNA"/>
</dbReference>
<gene>
    <name evidence="6" type="primary">lptC</name>
    <name evidence="8" type="ORF">TW81_18310</name>
</gene>
<dbReference type="PIRSF" id="PIRSF028513">
    <property type="entry name" value="LptC"/>
    <property type="match status" value="1"/>
</dbReference>
<evidence type="ECO:0000256" key="1">
    <source>
        <dbReference type="ARBA" id="ARBA00022475"/>
    </source>
</evidence>
<name>A0A0F4NEL6_9VIBR</name>
<keyword evidence="5 6" id="KW-0472">Membrane</keyword>
<dbReference type="AlphaFoldDB" id="A0A0F4NEL6"/>
<dbReference type="Pfam" id="PF06835">
    <property type="entry name" value="LptC"/>
    <property type="match status" value="1"/>
</dbReference>
<dbReference type="GO" id="GO:0043165">
    <property type="term" value="P:Gram-negative-bacterium-type cell outer membrane assembly"/>
    <property type="evidence" value="ECO:0007669"/>
    <property type="project" value="UniProtKB-UniRule"/>
</dbReference>
<dbReference type="PANTHER" id="PTHR37481">
    <property type="entry name" value="LIPOPOLYSACCHARIDE EXPORT SYSTEM PROTEIN LPTC"/>
    <property type="match status" value="1"/>
</dbReference>
<dbReference type="InterPro" id="IPR052363">
    <property type="entry name" value="LPS_export_LptC"/>
</dbReference>
<evidence type="ECO:0000256" key="5">
    <source>
        <dbReference type="ARBA" id="ARBA00023136"/>
    </source>
</evidence>
<dbReference type="GO" id="GO:0017089">
    <property type="term" value="F:glycolipid transfer activity"/>
    <property type="evidence" value="ECO:0007669"/>
    <property type="project" value="TreeGrafter"/>
</dbReference>
<protein>
    <recommendedName>
        <fullName evidence="6 7">Lipopolysaccharide export system protein LptC</fullName>
    </recommendedName>
</protein>
<dbReference type="GO" id="GO:0015221">
    <property type="term" value="F:lipopolysaccharide transmembrane transporter activity"/>
    <property type="evidence" value="ECO:0007669"/>
    <property type="project" value="InterPro"/>
</dbReference>